<protein>
    <submittedName>
        <fullName evidence="1">Uncharacterized protein</fullName>
    </submittedName>
</protein>
<proteinExistence type="predicted"/>
<dbReference type="EMBL" id="JAYFUM010000016">
    <property type="protein sequence ID" value="MEA5140254.1"/>
    <property type="molecule type" value="Genomic_DNA"/>
</dbReference>
<evidence type="ECO:0000313" key="1">
    <source>
        <dbReference type="EMBL" id="MEA5140254.1"/>
    </source>
</evidence>
<evidence type="ECO:0000313" key="2">
    <source>
        <dbReference type="Proteomes" id="UP001302949"/>
    </source>
</evidence>
<gene>
    <name evidence="1" type="ORF">VB248_13975</name>
</gene>
<comment type="caution">
    <text evidence="1">The sequence shown here is derived from an EMBL/GenBank/DDBJ whole genome shotgun (WGS) entry which is preliminary data.</text>
</comment>
<dbReference type="Proteomes" id="UP001302949">
    <property type="component" value="Unassembled WGS sequence"/>
</dbReference>
<reference evidence="1 2" key="1">
    <citation type="submission" date="2023-12" db="EMBL/GenBank/DDBJ databases">
        <title>Novel species of the genus Arcicella isolated from rivers.</title>
        <authorList>
            <person name="Lu H."/>
        </authorList>
    </citation>
    <scope>NUCLEOTIDE SEQUENCE [LARGE SCALE GENOMIC DNA]</scope>
    <source>
        <strain evidence="1 2">KCTC 23307</strain>
    </source>
</reference>
<name>A0ABU5QBL7_9BACT</name>
<dbReference type="RefSeq" id="WP_323297408.1">
    <property type="nucleotide sequence ID" value="NZ_JAYFUM010000016.1"/>
</dbReference>
<sequence>MIRVVRNTLLIKSIQNVLLPYNNFSKKISQFLWRFEGINGISQELTRKA</sequence>
<accession>A0ABU5QBL7</accession>
<keyword evidence="2" id="KW-1185">Reference proteome</keyword>
<organism evidence="1 2">
    <name type="scientific">Arcicella rigui</name>
    <dbReference type="NCBI Taxonomy" id="797020"/>
    <lineage>
        <taxon>Bacteria</taxon>
        <taxon>Pseudomonadati</taxon>
        <taxon>Bacteroidota</taxon>
        <taxon>Cytophagia</taxon>
        <taxon>Cytophagales</taxon>
        <taxon>Flectobacillaceae</taxon>
        <taxon>Arcicella</taxon>
    </lineage>
</organism>